<accession>A0ABV7LRC7</accession>
<comment type="caution">
    <text evidence="1">The sequence shown here is derived from an EMBL/GenBank/DDBJ whole genome shotgun (WGS) entry which is preliminary data.</text>
</comment>
<evidence type="ECO:0000313" key="2">
    <source>
        <dbReference type="Proteomes" id="UP001595579"/>
    </source>
</evidence>
<evidence type="ECO:0008006" key="3">
    <source>
        <dbReference type="Google" id="ProtNLM"/>
    </source>
</evidence>
<dbReference type="Proteomes" id="UP001595579">
    <property type="component" value="Unassembled WGS sequence"/>
</dbReference>
<proteinExistence type="predicted"/>
<reference evidence="2" key="1">
    <citation type="journal article" date="2019" name="Int. J. Syst. Evol. Microbiol.">
        <title>The Global Catalogue of Microorganisms (GCM) 10K type strain sequencing project: providing services to taxonomists for standard genome sequencing and annotation.</title>
        <authorList>
            <consortium name="The Broad Institute Genomics Platform"/>
            <consortium name="The Broad Institute Genome Sequencing Center for Infectious Disease"/>
            <person name="Wu L."/>
            <person name="Ma J."/>
        </authorList>
    </citation>
    <scope>NUCLEOTIDE SEQUENCE [LARGE SCALE GENOMIC DNA]</scope>
    <source>
        <strain evidence="2">CECT 7698</strain>
    </source>
</reference>
<organism evidence="1 2">
    <name type="scientific">Litchfieldella rifensis</name>
    <dbReference type="NCBI Taxonomy" id="762643"/>
    <lineage>
        <taxon>Bacteria</taxon>
        <taxon>Pseudomonadati</taxon>
        <taxon>Pseudomonadota</taxon>
        <taxon>Gammaproteobacteria</taxon>
        <taxon>Oceanospirillales</taxon>
        <taxon>Halomonadaceae</taxon>
        <taxon>Litchfieldella</taxon>
    </lineage>
</organism>
<protein>
    <recommendedName>
        <fullName evidence="3">Phage-related protein</fullName>
    </recommendedName>
</protein>
<sequence>MKGINPPPVNDFEELQLLADNERLGSYPDLRNEYTKIVSQYDDYIHHGGDPWSITKLPVGNRLQKALIAHYNQPPTGRLKFINEYRRTLSPIICPMCGGFGNGTLDHYLPKDDYPEYSFFSKNLVPACNCNSLRGTTVKGRASPQRVIHPYFDNFLEQRLYQSNFKGSFETPSISIEVIDDNHPQVALLQFHLDEVISNDATQGWFEKYWSDLSQRAHNILDLVLPPTGQDVTGAELMGSIERYRNSKDKEYDTYNNWLSIFYTGLMNDQARVDQLAIIINTSR</sequence>
<gene>
    <name evidence="1" type="ORF">ACFOEV_14390</name>
</gene>
<dbReference type="RefSeq" id="WP_386775089.1">
    <property type="nucleotide sequence ID" value="NZ_JBHRUG010000027.1"/>
</dbReference>
<name>A0ABV7LRC7_9GAMM</name>
<evidence type="ECO:0000313" key="1">
    <source>
        <dbReference type="EMBL" id="MFC3284786.1"/>
    </source>
</evidence>
<dbReference type="EMBL" id="JBHRUG010000027">
    <property type="protein sequence ID" value="MFC3284786.1"/>
    <property type="molecule type" value="Genomic_DNA"/>
</dbReference>
<keyword evidence="2" id="KW-1185">Reference proteome</keyword>